<dbReference type="InterPro" id="IPR003205">
    <property type="entry name" value="Cyt_c_oxidase_su8"/>
</dbReference>
<accession>A0A8K0JYS4</accession>
<proteinExistence type="predicted"/>
<dbReference type="GO" id="GO:0005739">
    <property type="term" value="C:mitochondrion"/>
    <property type="evidence" value="ECO:0007669"/>
    <property type="project" value="GOC"/>
</dbReference>
<reference evidence="2" key="1">
    <citation type="submission" date="2013-04" db="EMBL/GenBank/DDBJ databases">
        <authorList>
            <person name="Qu J."/>
            <person name="Murali S.C."/>
            <person name="Bandaranaike D."/>
            <person name="Bellair M."/>
            <person name="Blankenburg K."/>
            <person name="Chao H."/>
            <person name="Dinh H."/>
            <person name="Doddapaneni H."/>
            <person name="Downs B."/>
            <person name="Dugan-Rocha S."/>
            <person name="Elkadiri S."/>
            <person name="Gnanaolivu R.D."/>
            <person name="Hernandez B."/>
            <person name="Javaid M."/>
            <person name="Jayaseelan J.C."/>
            <person name="Lee S."/>
            <person name="Li M."/>
            <person name="Ming W."/>
            <person name="Munidasa M."/>
            <person name="Muniz J."/>
            <person name="Nguyen L."/>
            <person name="Ongeri F."/>
            <person name="Osuji N."/>
            <person name="Pu L.-L."/>
            <person name="Puazo M."/>
            <person name="Qu C."/>
            <person name="Quiroz J."/>
            <person name="Raj R."/>
            <person name="Weissenberger G."/>
            <person name="Xin Y."/>
            <person name="Zou X."/>
            <person name="Han Y."/>
            <person name="Richards S."/>
            <person name="Worley K."/>
            <person name="Muzny D."/>
            <person name="Gibbs R."/>
        </authorList>
    </citation>
    <scope>NUCLEOTIDE SEQUENCE</scope>
    <source>
        <strain evidence="2">Sampled in the wild</strain>
    </source>
</reference>
<name>A0A8K0JYS4_LADFU</name>
<dbReference type="Proteomes" id="UP000792457">
    <property type="component" value="Unassembled WGS sequence"/>
</dbReference>
<keyword evidence="1" id="KW-1133">Transmembrane helix</keyword>
<organism evidence="2 3">
    <name type="scientific">Ladona fulva</name>
    <name type="common">Scarce chaser dragonfly</name>
    <name type="synonym">Libellula fulva</name>
    <dbReference type="NCBI Taxonomy" id="123851"/>
    <lineage>
        <taxon>Eukaryota</taxon>
        <taxon>Metazoa</taxon>
        <taxon>Ecdysozoa</taxon>
        <taxon>Arthropoda</taxon>
        <taxon>Hexapoda</taxon>
        <taxon>Insecta</taxon>
        <taxon>Pterygota</taxon>
        <taxon>Palaeoptera</taxon>
        <taxon>Odonata</taxon>
        <taxon>Epiprocta</taxon>
        <taxon>Anisoptera</taxon>
        <taxon>Libelluloidea</taxon>
        <taxon>Libellulidae</taxon>
        <taxon>Ladona</taxon>
    </lineage>
</organism>
<keyword evidence="1" id="KW-0812">Transmembrane</keyword>
<dbReference type="UniPathway" id="UPA00705"/>
<sequence length="86" mass="9059">MQTRGSYRVTLTASGKMFPVSSGIARAAQNASRTIIPMRTSVVSGPPKNRISFPEKVLAGAGIAVAMLGIPSYVLVNMKKYTASAE</sequence>
<comment type="caution">
    <text evidence="2">The sequence shown here is derived from an EMBL/GenBank/DDBJ whole genome shotgun (WGS) entry which is preliminary data.</text>
</comment>
<dbReference type="GO" id="GO:0006123">
    <property type="term" value="P:mitochondrial electron transport, cytochrome c to oxygen"/>
    <property type="evidence" value="ECO:0007669"/>
    <property type="project" value="InterPro"/>
</dbReference>
<feature type="transmembrane region" description="Helical" evidence="1">
    <location>
        <begin position="57"/>
        <end position="76"/>
    </location>
</feature>
<dbReference type="AlphaFoldDB" id="A0A8K0JYS4"/>
<reference evidence="2" key="2">
    <citation type="submission" date="2017-10" db="EMBL/GenBank/DDBJ databases">
        <title>Ladona fulva Genome sequencing and assembly.</title>
        <authorList>
            <person name="Murali S."/>
            <person name="Richards S."/>
            <person name="Bandaranaike D."/>
            <person name="Bellair M."/>
            <person name="Blankenburg K."/>
            <person name="Chao H."/>
            <person name="Dinh H."/>
            <person name="Doddapaneni H."/>
            <person name="Dugan-Rocha S."/>
            <person name="Elkadiri S."/>
            <person name="Gnanaolivu R."/>
            <person name="Hernandez B."/>
            <person name="Skinner E."/>
            <person name="Javaid M."/>
            <person name="Lee S."/>
            <person name="Li M."/>
            <person name="Ming W."/>
            <person name="Munidasa M."/>
            <person name="Muniz J."/>
            <person name="Nguyen L."/>
            <person name="Hughes D."/>
            <person name="Osuji N."/>
            <person name="Pu L.-L."/>
            <person name="Puazo M."/>
            <person name="Qu C."/>
            <person name="Quiroz J."/>
            <person name="Raj R."/>
            <person name="Weissenberger G."/>
            <person name="Xin Y."/>
            <person name="Zou X."/>
            <person name="Han Y."/>
            <person name="Worley K."/>
            <person name="Muzny D."/>
            <person name="Gibbs R."/>
        </authorList>
    </citation>
    <scope>NUCLEOTIDE SEQUENCE</scope>
    <source>
        <strain evidence="2">Sampled in the wild</strain>
    </source>
</reference>
<dbReference type="OrthoDB" id="6093252at2759"/>
<keyword evidence="1" id="KW-0472">Membrane</keyword>
<dbReference type="EMBL" id="KZ308144">
    <property type="protein sequence ID" value="KAG8222763.1"/>
    <property type="molecule type" value="Genomic_DNA"/>
</dbReference>
<protein>
    <submittedName>
        <fullName evidence="2">Uncharacterized protein</fullName>
    </submittedName>
</protein>
<evidence type="ECO:0000256" key="1">
    <source>
        <dbReference type="SAM" id="Phobius"/>
    </source>
</evidence>
<gene>
    <name evidence="2" type="ORF">J437_LFUL007834</name>
</gene>
<dbReference type="Pfam" id="PF02285">
    <property type="entry name" value="COX8"/>
    <property type="match status" value="1"/>
</dbReference>
<evidence type="ECO:0000313" key="3">
    <source>
        <dbReference type="Proteomes" id="UP000792457"/>
    </source>
</evidence>
<evidence type="ECO:0000313" key="2">
    <source>
        <dbReference type="EMBL" id="KAG8222763.1"/>
    </source>
</evidence>
<keyword evidence="3" id="KW-1185">Reference proteome</keyword>